<feature type="compositionally biased region" description="Low complexity" evidence="8">
    <location>
        <begin position="2019"/>
        <end position="2048"/>
    </location>
</feature>
<feature type="compositionally biased region" description="Basic and acidic residues" evidence="8">
    <location>
        <begin position="41"/>
        <end position="58"/>
    </location>
</feature>
<feature type="region of interest" description="Disordered" evidence="8">
    <location>
        <begin position="2269"/>
        <end position="2310"/>
    </location>
</feature>
<feature type="compositionally biased region" description="Low complexity" evidence="8">
    <location>
        <begin position="1987"/>
        <end position="1997"/>
    </location>
</feature>
<dbReference type="PRINTS" id="PR00193">
    <property type="entry name" value="MYOSINHEAVY"/>
</dbReference>
<evidence type="ECO:0000256" key="6">
    <source>
        <dbReference type="PROSITE-ProRule" id="PRU00782"/>
    </source>
</evidence>
<comment type="similarity">
    <text evidence="6">Belongs to the TRAFAC class myosin-kinesin ATPase superfamily. Myosin family.</text>
</comment>
<feature type="compositionally biased region" description="Basic and acidic residues" evidence="8">
    <location>
        <begin position="195"/>
        <end position="214"/>
    </location>
</feature>
<feature type="region of interest" description="Disordered" evidence="8">
    <location>
        <begin position="13"/>
        <end position="77"/>
    </location>
</feature>
<dbReference type="SUPFAM" id="SSF57997">
    <property type="entry name" value="Tropomyosin"/>
    <property type="match status" value="1"/>
</dbReference>
<dbReference type="Gene3D" id="1.20.58.530">
    <property type="match status" value="1"/>
</dbReference>
<evidence type="ECO:0000259" key="9">
    <source>
        <dbReference type="PROSITE" id="PS51456"/>
    </source>
</evidence>
<evidence type="ECO:0000256" key="8">
    <source>
        <dbReference type="SAM" id="MobiDB-lite"/>
    </source>
</evidence>
<accession>A0ABM5F295</accession>
<keyword evidence="1 6" id="KW-0547">Nucleotide-binding</keyword>
<evidence type="ECO:0000313" key="11">
    <source>
        <dbReference type="RefSeq" id="XP_072839520.1"/>
    </source>
</evidence>
<dbReference type="InterPro" id="IPR027417">
    <property type="entry name" value="P-loop_NTPase"/>
</dbReference>
<feature type="region of interest" description="Disordered" evidence="8">
    <location>
        <begin position="1970"/>
        <end position="1997"/>
    </location>
</feature>
<evidence type="ECO:0000256" key="2">
    <source>
        <dbReference type="ARBA" id="ARBA00022840"/>
    </source>
</evidence>
<feature type="compositionally biased region" description="Basic and acidic residues" evidence="8">
    <location>
        <begin position="2093"/>
        <end position="2106"/>
    </location>
</feature>
<feature type="coiled-coil region" evidence="7">
    <location>
        <begin position="1279"/>
        <end position="1306"/>
    </location>
</feature>
<feature type="compositionally biased region" description="Low complexity" evidence="8">
    <location>
        <begin position="94"/>
        <end position="103"/>
    </location>
</feature>
<name>A0ABM5F295_9SAUR</name>
<dbReference type="Gene3D" id="1.10.10.820">
    <property type="match status" value="1"/>
</dbReference>
<feature type="compositionally biased region" description="Basic and acidic residues" evidence="8">
    <location>
        <begin position="226"/>
        <end position="267"/>
    </location>
</feature>
<dbReference type="Gene3D" id="3.40.850.10">
    <property type="entry name" value="Kinesin motor domain"/>
    <property type="match status" value="1"/>
</dbReference>
<feature type="coiled-coil region" evidence="7">
    <location>
        <begin position="1738"/>
        <end position="1842"/>
    </location>
</feature>
<feature type="compositionally biased region" description="Basic and acidic residues" evidence="8">
    <location>
        <begin position="361"/>
        <end position="370"/>
    </location>
</feature>
<keyword evidence="6" id="KW-0009">Actin-binding</keyword>
<evidence type="ECO:0000256" key="1">
    <source>
        <dbReference type="ARBA" id="ARBA00022741"/>
    </source>
</evidence>
<evidence type="ECO:0000313" key="12">
    <source>
        <dbReference type="RefSeq" id="XP_072839521.1"/>
    </source>
</evidence>
<dbReference type="Gene3D" id="6.20.240.20">
    <property type="match status" value="1"/>
</dbReference>
<dbReference type="GeneID" id="110083421"/>
<dbReference type="Gene3D" id="4.10.270.10">
    <property type="entry name" value="Myosin, subunit A"/>
    <property type="match status" value="1"/>
</dbReference>
<feature type="compositionally biased region" description="Basic and acidic residues" evidence="8">
    <location>
        <begin position="2365"/>
        <end position="2377"/>
    </location>
</feature>
<dbReference type="PROSITE" id="PS50096">
    <property type="entry name" value="IQ"/>
    <property type="match status" value="1"/>
</dbReference>
<feature type="coiled-coil region" evidence="7">
    <location>
        <begin position="1905"/>
        <end position="1953"/>
    </location>
</feature>
<feature type="region of interest" description="Disordered" evidence="8">
    <location>
        <begin position="770"/>
        <end position="790"/>
    </location>
</feature>
<feature type="binding site" evidence="6">
    <location>
        <begin position="547"/>
        <end position="554"/>
    </location>
    <ligand>
        <name>ATP</name>
        <dbReference type="ChEBI" id="CHEBI:30616"/>
    </ligand>
</feature>
<dbReference type="Gene3D" id="1.20.120.720">
    <property type="entry name" value="Myosin VI head, motor domain, U50 subdomain"/>
    <property type="match status" value="1"/>
</dbReference>
<keyword evidence="2 6" id="KW-0067">ATP-binding</keyword>
<dbReference type="InterPro" id="IPR001609">
    <property type="entry name" value="Myosin_head_motor_dom-like"/>
</dbReference>
<feature type="compositionally biased region" description="Gly residues" evidence="8">
    <location>
        <begin position="2439"/>
        <end position="2449"/>
    </location>
</feature>
<evidence type="ECO:0000256" key="4">
    <source>
        <dbReference type="ARBA" id="ARBA00023123"/>
    </source>
</evidence>
<organism evidence="10 11">
    <name type="scientific">Pogona vitticeps</name>
    <name type="common">central bearded dragon</name>
    <dbReference type="NCBI Taxonomy" id="103695"/>
    <lineage>
        <taxon>Eukaryota</taxon>
        <taxon>Metazoa</taxon>
        <taxon>Chordata</taxon>
        <taxon>Craniata</taxon>
        <taxon>Vertebrata</taxon>
        <taxon>Euteleostomi</taxon>
        <taxon>Lepidosauria</taxon>
        <taxon>Squamata</taxon>
        <taxon>Bifurcata</taxon>
        <taxon>Unidentata</taxon>
        <taxon>Episquamata</taxon>
        <taxon>Toxicofera</taxon>
        <taxon>Iguania</taxon>
        <taxon>Acrodonta</taxon>
        <taxon>Agamidae</taxon>
        <taxon>Amphibolurinae</taxon>
        <taxon>Pogona</taxon>
    </lineage>
</organism>
<keyword evidence="4 6" id="KW-0518">Myosin</keyword>
<dbReference type="Proteomes" id="UP001652642">
    <property type="component" value="Chromosome 14"/>
</dbReference>
<feature type="region of interest" description="Disordered" evidence="8">
    <location>
        <begin position="91"/>
        <end position="390"/>
    </location>
</feature>
<evidence type="ECO:0000256" key="7">
    <source>
        <dbReference type="SAM" id="Coils"/>
    </source>
</evidence>
<comment type="caution">
    <text evidence="6">Lacks conserved residue(s) required for the propagation of feature annotation.</text>
</comment>
<keyword evidence="3 7" id="KW-0175">Coiled coil</keyword>
<feature type="domain" description="Myosin motor" evidence="9">
    <location>
        <begin position="456"/>
        <end position="1215"/>
    </location>
</feature>
<dbReference type="PROSITE" id="PS51456">
    <property type="entry name" value="MYOSIN_MOTOR"/>
    <property type="match status" value="1"/>
</dbReference>
<dbReference type="PANTHER" id="PTHR45615:SF8">
    <property type="entry name" value="UNCONVENTIONAL MYOSIN-XVIIIB"/>
    <property type="match status" value="1"/>
</dbReference>
<evidence type="ECO:0000256" key="3">
    <source>
        <dbReference type="ARBA" id="ARBA00023054"/>
    </source>
</evidence>
<dbReference type="RefSeq" id="XP_072839520.1">
    <property type="nucleotide sequence ID" value="XM_072983419.1"/>
</dbReference>
<dbReference type="Pfam" id="PF00063">
    <property type="entry name" value="Myosin_head"/>
    <property type="match status" value="1"/>
</dbReference>
<dbReference type="CDD" id="cd01386">
    <property type="entry name" value="MYSc_Myo18"/>
    <property type="match status" value="1"/>
</dbReference>
<dbReference type="InterPro" id="IPR036961">
    <property type="entry name" value="Kinesin_motor_dom_sf"/>
</dbReference>
<feature type="compositionally biased region" description="Low complexity" evidence="8">
    <location>
        <begin position="2138"/>
        <end position="2148"/>
    </location>
</feature>
<gene>
    <name evidence="11 12" type="primary">MYO18B</name>
</gene>
<feature type="coiled-coil region" evidence="7">
    <location>
        <begin position="1342"/>
        <end position="1488"/>
    </location>
</feature>
<proteinExistence type="inferred from homology"/>
<keyword evidence="5 6" id="KW-0505">Motor protein</keyword>
<reference evidence="11 12" key="1">
    <citation type="submission" date="2025-05" db="UniProtKB">
        <authorList>
            <consortium name="RefSeq"/>
        </authorList>
    </citation>
    <scope>IDENTIFICATION</scope>
</reference>
<feature type="compositionally biased region" description="Low complexity" evidence="8">
    <location>
        <begin position="2407"/>
        <end position="2425"/>
    </location>
</feature>
<feature type="compositionally biased region" description="Basic and acidic residues" evidence="8">
    <location>
        <begin position="2069"/>
        <end position="2084"/>
    </location>
</feature>
<feature type="compositionally biased region" description="Basic and acidic residues" evidence="8">
    <location>
        <begin position="338"/>
        <end position="352"/>
    </location>
</feature>
<dbReference type="PANTHER" id="PTHR45615">
    <property type="entry name" value="MYOSIN HEAVY CHAIN, NON-MUSCLE"/>
    <property type="match status" value="1"/>
</dbReference>
<keyword evidence="10" id="KW-1185">Reference proteome</keyword>
<feature type="compositionally biased region" description="Basic and acidic residues" evidence="8">
    <location>
        <begin position="274"/>
        <end position="288"/>
    </location>
</feature>
<feature type="compositionally biased region" description="Basic and acidic residues" evidence="8">
    <location>
        <begin position="381"/>
        <end position="390"/>
    </location>
</feature>
<dbReference type="InterPro" id="IPR036064">
    <property type="entry name" value="MYSc_Myo18"/>
</dbReference>
<feature type="compositionally biased region" description="Pro residues" evidence="8">
    <location>
        <begin position="136"/>
        <end position="148"/>
    </location>
</feature>
<evidence type="ECO:0000256" key="5">
    <source>
        <dbReference type="ARBA" id="ARBA00023175"/>
    </source>
</evidence>
<sequence>MAISSRLALWEQKIKEEDRTPTPSSPPPLFSVIPGGFIKQLVRETEKESQEAKRKEKVALNAKENPPGKEVDGPVQPFVIKDPNILEVGMASKGQGQLLQGRLNGEKPGGEALPEIPERKLPPCKRATARSSAKPPVSPAPEPAPPAAPKCGEAVPFAGSQPPKAPSPEQSERSHVKDAGTGPEPARKGHAPWHKRFESPGKENVDVGAKEELPSRLAGKTRGAGKAREPGESKEKSAEVGKQAGDARKRLGEKIKERPGRPGKESADATGHTGEIRKGLAEVKEKAGKSGKGMVGVQKKVGEVGKGPGGTEEDVGEKVLAETQEEEGGISSKGPQGPKEDPAPTAGEREPDSAAAAGGKGDGEPEENRHRGPAGESLEEWSEKASPDKACEDTWYETEKVWLVQKEDFTLATQLKPDVGTPELPAGKVRVRVEADGSILEVEEEAIQRTNPSRLDFAEDLASLVSLNESSAVHTLRQRFQAQLVYTYSGSDLIAIEPPPCATKGSKKVQAFKGKRDGMSPHIFSVAQRAYWNMLTQRQDQALVPLGRSCAGKTTCCQNALEYLVAMAGGADDRVTVEKIQAMFVVLRAFGSITTAQNEASTRFSMVMALDFSASGFITAAHLQTMLLERVRVAQQPEGESNFNIFAQMLAGLGLDQRTLLHLHQMAENHSFGIGPFSKPEEKQKASAAFSQLRAAMGTLGITAGEQEAIWRVLAGIYHLGAAGACKVGRKQFMKFEWASHAAEALGCDVEELSTAVFKHHLQRILEQATAGPGGQPGQQEDPPDGPKLTATECVEGMAAGLYEELFATVVSLINRSFSSSLLSVASILVADTPGFHNPRHQRKERAATFEEFCHNYAQERLQGLFYERTFVAALERYREENVKVPFDLPELSPAHVVALIDQNTSKVLVSPGSQGEEPKGLLWILDEEALIQGSGDSVALNRLCAHFVKEGTSVEERAALRKCEQALQFEIAHQLGKDPVRYDATGWVNKAKWNLSVQNAVQVLHQSRVDALRSLFLPRSKMPLICRSVAGLEGSSEQALQRIGHVRRAFTSGLAAARKRSVCAQIKLQLDALLHLVQRSQLHFVHCLVPRTQVGRAEETHLQPGLAPAATAGPSWDIPALRTQLSGGLILEALRLYRIGYADRMMLTQFRRRFQILAQPVMKKYTSAYETTDEDKALEELFQALNLEKKSIAVGHTQIFLKAGILSSLEKQREKLMSQNLVSFQAACKGFLSRQRYRRLKIQRLAARCIQRNLVVFQGVRTWPWWQLLCAIRPLLTVSVAEGQLRAKEEEIMMLRKKLENSELCRKELRQSTELLETKVLDLTMELSDERLKGDVACQVLEGERAERLRGAKEIKELKNKHDQLQKKLESVEKQLEETQQQLQFREIRANTASGKGEEWQMHLECAQTEIGFLRKRITQLEERLQSEQAAKKELEGKLSEAQKAYEGARRTAQQLKRRSKQLAGDLEDTRVLMESQQSRNHELEKRQKKFDLQLAQALGESAFEKSLREKVAQENTGLQFQLGKLQQSLERKESENSSLSQRVEVLSAHLQELSASNSLDADGVAALRKKLWDLEARAAEQQEDLGTQARTTEQLEQLHLRLELEIERMKQLHQKMLEDKEEELEDVRQSCQKRLRQLETQWERACEEKQVTLREKRDLEGLIAALCEQIGHRDFDVEKRLRRDLKRTHALLADVQLLLETSGPDSVPPGAKEDLEKLRGQLDESVARGAEAQKAQKVLALEVENLHTELEALSRNKILVDEQLYQLQHEKADLLQRIEEDQEDLNELMAKHKALIAQSAADIGQIRELQNQVEEMKKEKHSLQEKLQAAQARVTYLEQAMVERSIVSRQEALICDLENKMEFQSIQIKRFELLVLRLRDSVIKMGEDLEKAKEGEARERESARYYQMRMEEMKADLKELAERELEAHRRRVELEKQVDELSAVRQTLQADLETSIRRIADLQVALEEVQSSDESDNESVHTARESLSSRLETESQLSLGSTVSLHLEPEGSVASWLGSTSGWSSPSGPSMAGSVSRPSVDSSSSPGLRTSKDPGVGRLPVSPLGPKRKENGRKAGEADFGKAESPSFGARRREYGRPFCKEEGDSAPGVGAASPSMMRRLSSPTVAESKPPCPSSPSVARRASPAAEDKPPRSSSALSEYVEELRRKRLKEKEPGSLALDDASPLPIYQTAGASSLRRCRTLKDSEEFPARLEELGETVGAAALVRSASLRSVSSDNMARPSLSPALKRAPRFGSYDSLVQNVDDAYSKLGSPAPDGDPLSPSRQKPWRSSLEASVEEGPEAGLGREPLVFQSKRFGEVGQESDPFAWKIPTLSYERKVGTEAEDFLPAIRKAQSTSSLSRGPRERPMSVRFEDEVSPGRSFLSEIKTLLSPSPRPKEDPGNLSDSSDSSSGSVVSCKSADSVKSRPKTLRPEGEGCVGKAGGEGAHGAPRSEAEGKEDDVNSIMMKYLGKE</sequence>
<dbReference type="SUPFAM" id="SSF52540">
    <property type="entry name" value="P-loop containing nucleoside triphosphate hydrolases"/>
    <property type="match status" value="1"/>
</dbReference>
<dbReference type="RefSeq" id="XP_072839521.1">
    <property type="nucleotide sequence ID" value="XM_072983420.1"/>
</dbReference>
<evidence type="ECO:0000313" key="10">
    <source>
        <dbReference type="Proteomes" id="UP001652642"/>
    </source>
</evidence>
<protein>
    <submittedName>
        <fullName evidence="11 12">Unconventional myosin-XVIIIb isoform X1</fullName>
    </submittedName>
</protein>
<feature type="region of interest" description="Disordered" evidence="8">
    <location>
        <begin position="2019"/>
        <end position="2163"/>
    </location>
</feature>
<dbReference type="SMART" id="SM00242">
    <property type="entry name" value="MYSc"/>
    <property type="match status" value="1"/>
</dbReference>
<feature type="region of interest" description="Disordered" evidence="8">
    <location>
        <begin position="2350"/>
        <end position="2475"/>
    </location>
</feature>
<feature type="coiled-coil region" evidence="7">
    <location>
        <begin position="1524"/>
        <end position="1650"/>
    </location>
</feature>